<dbReference type="AlphaFoldDB" id="A0A346PLA2"/>
<accession>A0A346PLA2</accession>
<evidence type="ECO:0000313" key="2">
    <source>
        <dbReference type="EMBL" id="AXR80297.1"/>
    </source>
</evidence>
<evidence type="ECO:0000313" key="3">
    <source>
        <dbReference type="Proteomes" id="UP000258613"/>
    </source>
</evidence>
<reference evidence="3" key="1">
    <citation type="submission" date="2018-02" db="EMBL/GenBank/DDBJ databases">
        <title>Phenotypic and genomic properties of facultatively anaerobic sulfur-reducing natronoarchaea from hypersaline soda lakes.</title>
        <authorList>
            <person name="Sorokin D.Y."/>
            <person name="Kublanov I.V."/>
            <person name="Roman P."/>
            <person name="Sinninghe Damste J.S."/>
            <person name="Golyshin P.N."/>
            <person name="Rojo D."/>
            <person name="Ciordia S."/>
            <person name="Mena M.D.C."/>
            <person name="Ferrer M."/>
            <person name="Messina E."/>
            <person name="Smedile F."/>
            <person name="La Spada G."/>
            <person name="La Cono V."/>
            <person name="Yakimov M.M."/>
        </authorList>
    </citation>
    <scope>NUCLEOTIDE SEQUENCE [LARGE SCALE GENOMIC DNA]</scope>
    <source>
        <strain evidence="3">AArc-Mg</strain>
    </source>
</reference>
<gene>
    <name evidence="2" type="ORF">AArcMg_0274</name>
</gene>
<keyword evidence="1" id="KW-1133">Transmembrane helix</keyword>
<proteinExistence type="predicted"/>
<feature type="transmembrane region" description="Helical" evidence="1">
    <location>
        <begin position="5"/>
        <end position="21"/>
    </location>
</feature>
<dbReference type="Pfam" id="PF20108">
    <property type="entry name" value="DUF6498"/>
    <property type="match status" value="1"/>
</dbReference>
<dbReference type="EMBL" id="CP027033">
    <property type="protein sequence ID" value="AXR80297.1"/>
    <property type="molecule type" value="Genomic_DNA"/>
</dbReference>
<feature type="transmembrane region" description="Helical" evidence="1">
    <location>
        <begin position="92"/>
        <end position="112"/>
    </location>
</feature>
<feature type="transmembrane region" description="Helical" evidence="1">
    <location>
        <begin position="185"/>
        <end position="209"/>
    </location>
</feature>
<dbReference type="KEGG" id="nag:AArcMg_0274"/>
<dbReference type="GeneID" id="37640759"/>
<evidence type="ECO:0000256" key="1">
    <source>
        <dbReference type="SAM" id="Phobius"/>
    </source>
</evidence>
<feature type="transmembrane region" description="Helical" evidence="1">
    <location>
        <begin position="145"/>
        <end position="164"/>
    </location>
</feature>
<feature type="transmembrane region" description="Helical" evidence="1">
    <location>
        <begin position="27"/>
        <end position="48"/>
    </location>
</feature>
<organism evidence="2 3">
    <name type="scientific">Natrarchaeobaculum sulfurireducens</name>
    <dbReference type="NCBI Taxonomy" id="2044521"/>
    <lineage>
        <taxon>Archaea</taxon>
        <taxon>Methanobacteriati</taxon>
        <taxon>Methanobacteriota</taxon>
        <taxon>Stenosarchaea group</taxon>
        <taxon>Halobacteria</taxon>
        <taxon>Halobacteriales</taxon>
        <taxon>Natrialbaceae</taxon>
        <taxon>Natrarchaeobaculum</taxon>
    </lineage>
</organism>
<feature type="transmembrane region" description="Helical" evidence="1">
    <location>
        <begin position="215"/>
        <end position="232"/>
    </location>
</feature>
<dbReference type="InterPro" id="IPR045466">
    <property type="entry name" value="DUF6498"/>
</dbReference>
<keyword evidence="1" id="KW-0472">Membrane</keyword>
<protein>
    <submittedName>
        <fullName evidence="2">Uncharacterized protein</fullName>
    </submittedName>
</protein>
<sequence length="260" mass="29087">MKFYLIVLLNVLPIGLLYFGFSAEEVLFAYWLEMAGFVVIYSLLCLFVPPEREDEEQESTPLTISVPFVSSRVGSAQPFDCIPPIYFESVKYTTGGVFLGGAFWAVSGTILIDYSTPTTQIDGGRFSRPIADYISTLTGAVTIEGFLIGLLLFMFQLTFAIWFLKKDIELLSGATIAEIPENAGIYWLLIILPFGILFMVITSPVVYVGGIDPETGAGIQALLLFIFPKLLLEWAMFRTRNRLAPGPVSRWLMPREFHHK</sequence>
<dbReference type="OrthoDB" id="169315at2157"/>
<keyword evidence="3" id="KW-1185">Reference proteome</keyword>
<name>A0A346PLA2_9EURY</name>
<dbReference type="Proteomes" id="UP000258613">
    <property type="component" value="Chromosome"/>
</dbReference>
<dbReference type="RefSeq" id="WP_117367126.1">
    <property type="nucleotide sequence ID" value="NZ_CP027033.1"/>
</dbReference>
<keyword evidence="1" id="KW-0812">Transmembrane</keyword>